<feature type="region of interest" description="Disordered" evidence="1">
    <location>
        <begin position="69"/>
        <end position="98"/>
    </location>
</feature>
<feature type="compositionally biased region" description="Basic and acidic residues" evidence="1">
    <location>
        <begin position="29"/>
        <end position="49"/>
    </location>
</feature>
<evidence type="ECO:0000256" key="1">
    <source>
        <dbReference type="SAM" id="MobiDB-lite"/>
    </source>
</evidence>
<sequence>MEELQEARKADRQSIKESIKDKKSKKPDKRCEDRDCHKQDRDKGERKVLVDQGSSADILFYSTLGKMHHDEASLPPTMETSPASRENESVSEATSGSQ</sequence>
<reference evidence="2 3" key="1">
    <citation type="submission" date="2023-10" db="EMBL/GenBank/DDBJ databases">
        <title>Chromosome-scale genome assembly provides insights into flower coloration mechanisms of Canna indica.</title>
        <authorList>
            <person name="Li C."/>
        </authorList>
    </citation>
    <scope>NUCLEOTIDE SEQUENCE [LARGE SCALE GENOMIC DNA]</scope>
    <source>
        <tissue evidence="2">Flower</tissue>
    </source>
</reference>
<proteinExistence type="predicted"/>
<feature type="compositionally biased region" description="Basic and acidic residues" evidence="1">
    <location>
        <begin position="1"/>
        <end position="21"/>
    </location>
</feature>
<protein>
    <submittedName>
        <fullName evidence="2">Uncharacterized protein</fullName>
    </submittedName>
</protein>
<gene>
    <name evidence="2" type="ORF">Cni_G10000</name>
</gene>
<dbReference type="AlphaFoldDB" id="A0AAQ3K3E8"/>
<organism evidence="2 3">
    <name type="scientific">Canna indica</name>
    <name type="common">Indian-shot</name>
    <dbReference type="NCBI Taxonomy" id="4628"/>
    <lineage>
        <taxon>Eukaryota</taxon>
        <taxon>Viridiplantae</taxon>
        <taxon>Streptophyta</taxon>
        <taxon>Embryophyta</taxon>
        <taxon>Tracheophyta</taxon>
        <taxon>Spermatophyta</taxon>
        <taxon>Magnoliopsida</taxon>
        <taxon>Liliopsida</taxon>
        <taxon>Zingiberales</taxon>
        <taxon>Cannaceae</taxon>
        <taxon>Canna</taxon>
    </lineage>
</organism>
<dbReference type="Proteomes" id="UP001327560">
    <property type="component" value="Chromosome 3"/>
</dbReference>
<dbReference type="EMBL" id="CP136892">
    <property type="protein sequence ID" value="WOL01284.1"/>
    <property type="molecule type" value="Genomic_DNA"/>
</dbReference>
<accession>A0AAQ3K3E8</accession>
<evidence type="ECO:0000313" key="3">
    <source>
        <dbReference type="Proteomes" id="UP001327560"/>
    </source>
</evidence>
<evidence type="ECO:0000313" key="2">
    <source>
        <dbReference type="EMBL" id="WOL01284.1"/>
    </source>
</evidence>
<name>A0AAQ3K3E8_9LILI</name>
<keyword evidence="3" id="KW-1185">Reference proteome</keyword>
<feature type="compositionally biased region" description="Polar residues" evidence="1">
    <location>
        <begin position="78"/>
        <end position="98"/>
    </location>
</feature>
<feature type="region of interest" description="Disordered" evidence="1">
    <location>
        <begin position="1"/>
        <end position="55"/>
    </location>
</feature>